<evidence type="ECO:0000313" key="1">
    <source>
        <dbReference type="EMBL" id="EUJ45358.1"/>
    </source>
</evidence>
<dbReference type="PATRIC" id="fig|1265816.5.peg.1151"/>
<dbReference type="EMBL" id="AODL01000007">
    <property type="protein sequence ID" value="EUJ45358.1"/>
    <property type="molecule type" value="Genomic_DNA"/>
</dbReference>
<accession>W7DJ20</accession>
<protein>
    <submittedName>
        <fullName evidence="1">Uncharacterized protein</fullName>
    </submittedName>
</protein>
<dbReference type="AlphaFoldDB" id="W7DJ20"/>
<reference evidence="1 2" key="1">
    <citation type="journal article" date="2014" name="Int. J. Syst. Evol. Microbiol.">
        <title>Listeria floridensis sp. nov., Listeria aquatica sp. nov., Listeria cornellensis sp. nov., Listeria riparia sp. nov. and Listeria grandensis sp. nov., from agricultural and natural environments.</title>
        <authorList>
            <person name="den Bakker H.C."/>
            <person name="Warchocki S."/>
            <person name="Wright E.M."/>
            <person name="Allred A.F."/>
            <person name="Ahlstrom C."/>
            <person name="Manuel C.S."/>
            <person name="Stasiewicz M.J."/>
            <person name="Burrell A."/>
            <person name="Roof S."/>
            <person name="Strawn L."/>
            <person name="Fortes E.D."/>
            <person name="Nightingale K.K."/>
            <person name="Kephart D."/>
            <person name="Wiedmann M."/>
        </authorList>
    </citation>
    <scope>NUCLEOTIDE SEQUENCE [LARGE SCALE GENOMIC DNA]</scope>
    <source>
        <strain evidence="1 2">FSL S10-1204</strain>
    </source>
</reference>
<evidence type="ECO:0000313" key="2">
    <source>
        <dbReference type="Proteomes" id="UP000019248"/>
    </source>
</evidence>
<name>W7DJ20_9LIST</name>
<dbReference type="Proteomes" id="UP000019248">
    <property type="component" value="Unassembled WGS sequence"/>
</dbReference>
<gene>
    <name evidence="1" type="ORF">PRIP_05848</name>
</gene>
<sequence>MNNKFDLLKKQYLVILKEMTRYGSSSNRPQIRQLKNILEFIDEVNSGEVTDEVLEALRRMNNSLYPPHGGLGEFYIWVDDFDERMKLNEPLDKVRDFTWKTLNT</sequence>
<proteinExistence type="predicted"/>
<comment type="caution">
    <text evidence="1">The sequence shown here is derived from an EMBL/GenBank/DDBJ whole genome shotgun (WGS) entry which is preliminary data.</text>
</comment>
<keyword evidence="2" id="KW-1185">Reference proteome</keyword>
<organism evidence="1 2">
    <name type="scientific">Listeria riparia FSL S10-1204</name>
    <dbReference type="NCBI Taxonomy" id="1265816"/>
    <lineage>
        <taxon>Bacteria</taxon>
        <taxon>Bacillati</taxon>
        <taxon>Bacillota</taxon>
        <taxon>Bacilli</taxon>
        <taxon>Bacillales</taxon>
        <taxon>Listeriaceae</taxon>
        <taxon>Listeria</taxon>
    </lineage>
</organism>